<organism evidence="1 2">
    <name type="scientific">Fluviispira sanaruensis</name>
    <dbReference type="NCBI Taxonomy" id="2493639"/>
    <lineage>
        <taxon>Bacteria</taxon>
        <taxon>Pseudomonadati</taxon>
        <taxon>Bdellovibrionota</taxon>
        <taxon>Oligoflexia</taxon>
        <taxon>Silvanigrellales</taxon>
        <taxon>Silvanigrellaceae</taxon>
        <taxon>Fluviispira</taxon>
    </lineage>
</organism>
<dbReference type="OrthoDB" id="5652970at2"/>
<dbReference type="Pfam" id="PF13540">
    <property type="entry name" value="RCC1_2"/>
    <property type="match status" value="2"/>
</dbReference>
<name>A0A4P2VN84_FLUSA</name>
<dbReference type="SUPFAM" id="SSF50985">
    <property type="entry name" value="RCC1/BLIP-II"/>
    <property type="match status" value="1"/>
</dbReference>
<dbReference type="Gene3D" id="2.130.10.30">
    <property type="entry name" value="Regulator of chromosome condensation 1/beta-lactamase-inhibitor protein II"/>
    <property type="match status" value="3"/>
</dbReference>
<dbReference type="GO" id="GO:0005737">
    <property type="term" value="C:cytoplasm"/>
    <property type="evidence" value="ECO:0007669"/>
    <property type="project" value="TreeGrafter"/>
</dbReference>
<sequence length="430" mass="44501">MKILLMKIIALILIFETLYSCSKGGGGSGNDSVVSLNSFYSLDDLSSVATKSGKVPLYTTSGSENGLISMGDISSCVVMSSGKVKCWGFNAVFQLGSNKAGFINQKTPVLADILLENAVSISAGYLQTCAYLSSGMKCWGDQNDGVLGNQVNSATPAQTPQVVKNLGGQQIKMMAIGDSHVCVLFSGTQSVSCWGQNSQMQLAQSSTSTPSSLTAVPINLPEPIKSIATSDFNPCAVAVSGNLYCWGQFISTPANPNPVLIASNVKNISSGEQSHFCYTDTNANIYCFGTNDKLQLGSSTAPAGFNKTPLQVSGISHATAIVAGKVHTCAITNDGASVVCWGDNSVGQLGASSNNPNKSAIPIAVVGLPAANVIDIAAADNNTCALLDNDDVYCWGNNTIPPAGGTSDFLGVASPTVSYTAVKVLNRNDL</sequence>
<protein>
    <submittedName>
        <fullName evidence="1">Uncharacterized protein</fullName>
    </submittedName>
</protein>
<dbReference type="AlphaFoldDB" id="A0A4P2VN84"/>
<reference evidence="1 2" key="1">
    <citation type="submission" date="2018-12" db="EMBL/GenBank/DDBJ databases">
        <title>Rubrispira sanarue gen. nov., sp., nov., a member of the order Silvanigrellales, isolated from a brackish lake in Hamamatsu Japan.</title>
        <authorList>
            <person name="Maejima Y."/>
            <person name="Iino T."/>
            <person name="Muraguchi Y."/>
            <person name="Fukuda K."/>
            <person name="Nojiri H."/>
            <person name="Ohkuma M."/>
            <person name="Moriuchi R."/>
            <person name="Dohra H."/>
            <person name="Kimbara K."/>
            <person name="Shintani M."/>
        </authorList>
    </citation>
    <scope>NUCLEOTIDE SEQUENCE [LARGE SCALE GENOMIC DNA]</scope>
    <source>
        <strain evidence="1 2">RF1110005</strain>
    </source>
</reference>
<dbReference type="PANTHER" id="PTHR45982">
    <property type="entry name" value="REGULATOR OF CHROMOSOME CONDENSATION"/>
    <property type="match status" value="1"/>
</dbReference>
<dbReference type="PROSITE" id="PS50012">
    <property type="entry name" value="RCC1_3"/>
    <property type="match status" value="4"/>
</dbReference>
<dbReference type="PANTHER" id="PTHR45982:SF1">
    <property type="entry name" value="REGULATOR OF CHROMOSOME CONDENSATION"/>
    <property type="match status" value="1"/>
</dbReference>
<gene>
    <name evidence="1" type="ORF">JCM31447_14520</name>
</gene>
<dbReference type="GO" id="GO:0005085">
    <property type="term" value="F:guanyl-nucleotide exchange factor activity"/>
    <property type="evidence" value="ECO:0007669"/>
    <property type="project" value="TreeGrafter"/>
</dbReference>
<keyword evidence="2" id="KW-1185">Reference proteome</keyword>
<dbReference type="EMBL" id="AP019368">
    <property type="protein sequence ID" value="BBH53009.1"/>
    <property type="molecule type" value="Genomic_DNA"/>
</dbReference>
<dbReference type="Pfam" id="PF00415">
    <property type="entry name" value="RCC1"/>
    <property type="match status" value="1"/>
</dbReference>
<dbReference type="InterPro" id="IPR051553">
    <property type="entry name" value="Ran_GTPase-activating"/>
</dbReference>
<proteinExistence type="predicted"/>
<dbReference type="Proteomes" id="UP000291236">
    <property type="component" value="Chromosome"/>
</dbReference>
<dbReference type="RefSeq" id="WP_130608031.1">
    <property type="nucleotide sequence ID" value="NZ_AP019368.1"/>
</dbReference>
<dbReference type="InterPro" id="IPR009091">
    <property type="entry name" value="RCC1/BLIP-II"/>
</dbReference>
<dbReference type="InterPro" id="IPR000408">
    <property type="entry name" value="Reg_chr_condens"/>
</dbReference>
<evidence type="ECO:0000313" key="2">
    <source>
        <dbReference type="Proteomes" id="UP000291236"/>
    </source>
</evidence>
<accession>A0A4P2VN84</accession>
<dbReference type="KEGG" id="sbf:JCM31447_14520"/>
<evidence type="ECO:0000313" key="1">
    <source>
        <dbReference type="EMBL" id="BBH53009.1"/>
    </source>
</evidence>